<name>A0ABT5VLS6_9BACI</name>
<feature type="transmembrane region" description="Helical" evidence="1">
    <location>
        <begin position="527"/>
        <end position="544"/>
    </location>
</feature>
<dbReference type="SUPFAM" id="SSF53649">
    <property type="entry name" value="Alkaline phosphatase-like"/>
    <property type="match status" value="1"/>
</dbReference>
<feature type="transmembrane region" description="Helical" evidence="1">
    <location>
        <begin position="550"/>
        <end position="567"/>
    </location>
</feature>
<keyword evidence="1" id="KW-0472">Membrane</keyword>
<dbReference type="InterPro" id="IPR017850">
    <property type="entry name" value="Alkaline_phosphatase_core_sf"/>
</dbReference>
<keyword evidence="1" id="KW-1133">Transmembrane helix</keyword>
<keyword evidence="3" id="KW-1185">Reference proteome</keyword>
<feature type="transmembrane region" description="Helical" evidence="1">
    <location>
        <begin position="498"/>
        <end position="520"/>
    </location>
</feature>
<protein>
    <recommendedName>
        <fullName evidence="4">Phosphoglyceromutase</fullName>
    </recommendedName>
</protein>
<dbReference type="RefSeq" id="WP_275120781.1">
    <property type="nucleotide sequence ID" value="NZ_JAOTPO010000028.1"/>
</dbReference>
<organism evidence="2 3">
    <name type="scientific">Alkalihalobacterium chitinilyticum</name>
    <dbReference type="NCBI Taxonomy" id="2980103"/>
    <lineage>
        <taxon>Bacteria</taxon>
        <taxon>Bacillati</taxon>
        <taxon>Bacillota</taxon>
        <taxon>Bacilli</taxon>
        <taxon>Bacillales</taxon>
        <taxon>Bacillaceae</taxon>
        <taxon>Alkalihalobacterium</taxon>
    </lineage>
</organism>
<feature type="transmembrane region" description="Helical" evidence="1">
    <location>
        <begin position="639"/>
        <end position="658"/>
    </location>
</feature>
<proteinExistence type="predicted"/>
<dbReference type="Proteomes" id="UP001148125">
    <property type="component" value="Unassembled WGS sequence"/>
</dbReference>
<gene>
    <name evidence="2" type="ORF">N7Z68_23085</name>
</gene>
<reference evidence="2" key="1">
    <citation type="submission" date="2024-05" db="EMBL/GenBank/DDBJ databases">
        <title>Alkalihalobacillus sp. strain MEB203 novel alkaliphilic bacterium from Lonar Lake, India.</title>
        <authorList>
            <person name="Joshi A."/>
            <person name="Thite S."/>
            <person name="Mengade P."/>
        </authorList>
    </citation>
    <scope>NUCLEOTIDE SEQUENCE</scope>
    <source>
        <strain evidence="2">MEB 203</strain>
    </source>
</reference>
<evidence type="ECO:0000313" key="2">
    <source>
        <dbReference type="EMBL" id="MDE5416191.1"/>
    </source>
</evidence>
<feature type="transmembrane region" description="Helical" evidence="1">
    <location>
        <begin position="437"/>
        <end position="454"/>
    </location>
</feature>
<keyword evidence="1" id="KW-0812">Transmembrane</keyword>
<evidence type="ECO:0008006" key="4">
    <source>
        <dbReference type="Google" id="ProtNLM"/>
    </source>
</evidence>
<feature type="transmembrane region" description="Helical" evidence="1">
    <location>
        <begin position="579"/>
        <end position="598"/>
    </location>
</feature>
<dbReference type="EMBL" id="JAOTPO010000028">
    <property type="protein sequence ID" value="MDE5416191.1"/>
    <property type="molecule type" value="Genomic_DNA"/>
</dbReference>
<sequence length="717" mass="81903">MKKSWIIIISLFFMMLLTANVKGYEQQKSLILIVVPDFSFEEAEWLLENGDPNVWGRAGFSALNVRPEGSYSYLSNTVSLSTGIRGVGVDQWNAFEKGEFIDERSVEEHILQWTGAYPQDSLLHPYLHKLIEKNNSTTFRAPIGFLGETLKQEGITRYVLGNSDLSEEERVRYASLFAIDKKGEVQGELTKVVKADPAAPAGVRMNSNHLLEEIRVVEAESNQSFIVVEWGDFHRLFSNKDMMISSYFEKRYEHTLLSFEQFIQALVDNSNRHVMLVAPMMHSGAYKEKKQLSPFYYWGGSLQHPFELYSETTKQRYIISNVDIVPTILSTFALQVPSSLPGTPLNQLEILDANYDHEDVVDNVNWIFKIYSTRSVILSSYITLLVLMLISVGILLWRQKTSPRWINAGKIILLAAVSSPIWYLFLSKVLLYVHSGYYFWLLTILSIVLAWLLLKFTKYPLVILGAIQFTVITIDLWIGSPLMQRSYLGYDPIIGARYYGIGNEYAGVYMISGLLMLIPFWKASKRTFLIVTTILFGFLIYMLGSSHLGTNAGATLSAAIAWGFIAVKHSSLMKRWKVWLPILLVATPVFSLILLFLLQMSGKPTHIGYAFERILSGDFSYMFDVIKRKLQMNWKIFKFSNWTQLFVTSYILMGIILWRQKNWIKNEREKDILQAMLVTSVALLLLNDSGVVAAATSMFLIVATSYYWLLEERGTRG</sequence>
<accession>A0ABT5VLS6</accession>
<evidence type="ECO:0000313" key="3">
    <source>
        <dbReference type="Proteomes" id="UP001148125"/>
    </source>
</evidence>
<evidence type="ECO:0000256" key="1">
    <source>
        <dbReference type="SAM" id="Phobius"/>
    </source>
</evidence>
<feature type="transmembrane region" description="Helical" evidence="1">
    <location>
        <begin position="408"/>
        <end position="425"/>
    </location>
</feature>
<feature type="transmembrane region" description="Helical" evidence="1">
    <location>
        <begin position="376"/>
        <end position="396"/>
    </location>
</feature>
<comment type="caution">
    <text evidence="2">The sequence shown here is derived from an EMBL/GenBank/DDBJ whole genome shotgun (WGS) entry which is preliminary data.</text>
</comment>
<feature type="transmembrane region" description="Helical" evidence="1">
    <location>
        <begin position="461"/>
        <end position="478"/>
    </location>
</feature>